<dbReference type="SUPFAM" id="SSF46689">
    <property type="entry name" value="Homeodomain-like"/>
    <property type="match status" value="1"/>
</dbReference>
<feature type="region of interest" description="Disordered" evidence="1">
    <location>
        <begin position="399"/>
        <end position="451"/>
    </location>
</feature>
<dbReference type="PANTHER" id="PTHR35004:SF6">
    <property type="entry name" value="TRANSPOSASE"/>
    <property type="match status" value="1"/>
</dbReference>
<evidence type="ECO:0000313" key="3">
    <source>
        <dbReference type="EMBL" id="MCY9691331.1"/>
    </source>
</evidence>
<dbReference type="EMBL" id="JAMDMX010000001">
    <property type="protein sequence ID" value="MCY9691331.1"/>
    <property type="molecule type" value="Genomic_DNA"/>
</dbReference>
<dbReference type="InterPro" id="IPR012337">
    <property type="entry name" value="RNaseH-like_sf"/>
</dbReference>
<evidence type="ECO:0000313" key="4">
    <source>
        <dbReference type="Proteomes" id="UP001527099"/>
    </source>
</evidence>
<proteinExistence type="predicted"/>
<feature type="domain" description="Integrase catalytic" evidence="2">
    <location>
        <begin position="148"/>
        <end position="319"/>
    </location>
</feature>
<organism evidence="3 4">
    <name type="scientific">Paenibacillus alginolyticus</name>
    <dbReference type="NCBI Taxonomy" id="59839"/>
    <lineage>
        <taxon>Bacteria</taxon>
        <taxon>Bacillati</taxon>
        <taxon>Bacillota</taxon>
        <taxon>Bacilli</taxon>
        <taxon>Bacillales</taxon>
        <taxon>Paenibacillaceae</taxon>
        <taxon>Paenibacillus</taxon>
    </lineage>
</organism>
<evidence type="ECO:0000256" key="1">
    <source>
        <dbReference type="SAM" id="MobiDB-lite"/>
    </source>
</evidence>
<dbReference type="Pfam" id="PF09299">
    <property type="entry name" value="Mu-transpos_C"/>
    <property type="match status" value="1"/>
</dbReference>
<reference evidence="3 4" key="1">
    <citation type="submission" date="2022-05" db="EMBL/GenBank/DDBJ databases">
        <title>Genome Sequencing of Bee-Associated Microbes.</title>
        <authorList>
            <person name="Dunlap C."/>
        </authorList>
    </citation>
    <scope>NUCLEOTIDE SEQUENCE [LARGE SCALE GENOMIC DNA]</scope>
    <source>
        <strain evidence="3 4">NRRL B-14421</strain>
    </source>
</reference>
<dbReference type="InterPro" id="IPR015378">
    <property type="entry name" value="Transposase-like_Mu_C"/>
</dbReference>
<name>A0ABT4G586_9BACL</name>
<dbReference type="Pfam" id="PF13551">
    <property type="entry name" value="HTH_29"/>
    <property type="match status" value="1"/>
</dbReference>
<dbReference type="Proteomes" id="UP001527099">
    <property type="component" value="Unassembled WGS sequence"/>
</dbReference>
<dbReference type="Pfam" id="PF00665">
    <property type="entry name" value="rve"/>
    <property type="match status" value="1"/>
</dbReference>
<evidence type="ECO:0000259" key="2">
    <source>
        <dbReference type="PROSITE" id="PS50994"/>
    </source>
</evidence>
<dbReference type="SUPFAM" id="SSF53098">
    <property type="entry name" value="Ribonuclease H-like"/>
    <property type="match status" value="1"/>
</dbReference>
<dbReference type="PANTHER" id="PTHR35004">
    <property type="entry name" value="TRANSPOSASE RV3428C-RELATED"/>
    <property type="match status" value="1"/>
</dbReference>
<accession>A0ABT4G586</accession>
<comment type="caution">
    <text evidence="3">The sequence shown here is derived from an EMBL/GenBank/DDBJ whole genome shotgun (WGS) entry which is preliminary data.</text>
</comment>
<dbReference type="InterPro" id="IPR001584">
    <property type="entry name" value="Integrase_cat-core"/>
</dbReference>
<keyword evidence="4" id="KW-1185">Reference proteome</keyword>
<dbReference type="Gene3D" id="3.30.420.10">
    <property type="entry name" value="Ribonuclease H-like superfamily/Ribonuclease H"/>
    <property type="match status" value="1"/>
</dbReference>
<dbReference type="PROSITE" id="PS50994">
    <property type="entry name" value="INTEGRASE"/>
    <property type="match status" value="1"/>
</dbReference>
<dbReference type="InterPro" id="IPR009057">
    <property type="entry name" value="Homeodomain-like_sf"/>
</dbReference>
<sequence>MKHNIQAEELAAQWFQLLSPLLSEGLDQAKSSQIKAQICRETGLSERTLRRYLKEYQQHGFGGLKPKPRGKSPQTSTVSTEVLEEAILLRREVPGRSIRQIIELLEWENKVSPGTLKRSTLQDHLLERGYGARQLRMYTSKGVAARRFQQRSRNALWQSDIKFGSHIISASDGTRKQAYLVLFVDDATRFIVHGQWYDNMEQFIVQDAFRQAILKYGVPGAVYFDNGKQYRTKWMSRACAKLGIRLLFTKPYSPESKGKTERINRYVDHFLDELGLEKPMTLDQLNTWFQAWLSECYQAKPHSALKDHASPEVAYRSDPQALRYVDSPLLADAFLHADERKVDKAGCISFMGKKYEVGILFIGRKVLVIYDPADITELTIEYEGHSPWKAYELVIGPRAGTRPPLPESMQPEKSDQSRLLRGAKQKQQERKAHQAPAVSYRSVQKEGQSHV</sequence>
<dbReference type="InterPro" id="IPR036397">
    <property type="entry name" value="RNaseH_sf"/>
</dbReference>
<protein>
    <submittedName>
        <fullName evidence="3">DDE-type integrase/transposase/recombinase</fullName>
    </submittedName>
</protein>
<dbReference type="RefSeq" id="WP_268613279.1">
    <property type="nucleotide sequence ID" value="NZ_JAMDMX010000001.1"/>
</dbReference>
<gene>
    <name evidence="3" type="ORF">M5X19_00065</name>
</gene>